<comment type="caution">
    <text evidence="1">The sequence shown here is derived from an EMBL/GenBank/DDBJ whole genome shotgun (WGS) entry which is preliminary data.</text>
</comment>
<sequence>MAVNVPRISTPAHSGLISSSHEIKENFSRSSVVEEENAQPDSLSPKRSLWRAPFILILGVALTAIIIVSAVVGGGLGASLAHCKSDLSHARSVNPAFTNGTPTTGGPPLATTTGGLFINYAPQPTNTVETLYDNCTLLTKSPYITQFDDKFSVYCGIDINAGRNAVEKDHSGNVLSLADIVPIVAYTPEACMQACSSFNKMALRWGRDEVCRSITFNYEMALTVNVNGANCWLKNGTIPAPAQAEGCDSCLSAFLD</sequence>
<evidence type="ECO:0000313" key="2">
    <source>
        <dbReference type="Proteomes" id="UP001172386"/>
    </source>
</evidence>
<reference evidence="1" key="1">
    <citation type="submission" date="2022-10" db="EMBL/GenBank/DDBJ databases">
        <title>Culturing micro-colonial fungi from biological soil crusts in the Mojave desert and describing Neophaeococcomyces mojavensis, and introducing the new genera and species Taxawa tesnikishii.</title>
        <authorList>
            <person name="Kurbessoian T."/>
            <person name="Stajich J.E."/>
        </authorList>
    </citation>
    <scope>NUCLEOTIDE SEQUENCE</scope>
    <source>
        <strain evidence="1">JES_112</strain>
    </source>
</reference>
<dbReference type="Proteomes" id="UP001172386">
    <property type="component" value="Unassembled WGS sequence"/>
</dbReference>
<dbReference type="EMBL" id="JAPDRQ010000118">
    <property type="protein sequence ID" value="KAJ9654540.1"/>
    <property type="molecule type" value="Genomic_DNA"/>
</dbReference>
<gene>
    <name evidence="1" type="ORF">H2198_006416</name>
</gene>
<organism evidence="1 2">
    <name type="scientific">Neophaeococcomyces mojaviensis</name>
    <dbReference type="NCBI Taxonomy" id="3383035"/>
    <lineage>
        <taxon>Eukaryota</taxon>
        <taxon>Fungi</taxon>
        <taxon>Dikarya</taxon>
        <taxon>Ascomycota</taxon>
        <taxon>Pezizomycotina</taxon>
        <taxon>Eurotiomycetes</taxon>
        <taxon>Chaetothyriomycetidae</taxon>
        <taxon>Chaetothyriales</taxon>
        <taxon>Chaetothyriales incertae sedis</taxon>
        <taxon>Neophaeococcomyces</taxon>
    </lineage>
</organism>
<keyword evidence="2" id="KW-1185">Reference proteome</keyword>
<accession>A0ACC3A2T6</accession>
<proteinExistence type="predicted"/>
<evidence type="ECO:0000313" key="1">
    <source>
        <dbReference type="EMBL" id="KAJ9654540.1"/>
    </source>
</evidence>
<protein>
    <submittedName>
        <fullName evidence="1">Uncharacterized protein</fullName>
    </submittedName>
</protein>
<name>A0ACC3A2T6_9EURO</name>